<sequence length="97" mass="10219">MPVGWIQTTSEGCPINVSRAIATSLLTSTQGGGVCTVNDFDGCPRPWPTAPQEAIFISCISRAGGISWLMSWNVNKVHALASFDAVQPCPHTAATLC</sequence>
<protein>
    <submittedName>
        <fullName evidence="1">Uncharacterized protein</fullName>
    </submittedName>
</protein>
<organism evidence="1 2">
    <name type="scientific">Aegilops tauschii subsp. strangulata</name>
    <name type="common">Goatgrass</name>
    <dbReference type="NCBI Taxonomy" id="200361"/>
    <lineage>
        <taxon>Eukaryota</taxon>
        <taxon>Viridiplantae</taxon>
        <taxon>Streptophyta</taxon>
        <taxon>Embryophyta</taxon>
        <taxon>Tracheophyta</taxon>
        <taxon>Spermatophyta</taxon>
        <taxon>Magnoliopsida</taxon>
        <taxon>Liliopsida</taxon>
        <taxon>Poales</taxon>
        <taxon>Poaceae</taxon>
        <taxon>BOP clade</taxon>
        <taxon>Pooideae</taxon>
        <taxon>Triticodae</taxon>
        <taxon>Triticeae</taxon>
        <taxon>Triticinae</taxon>
        <taxon>Aegilops</taxon>
    </lineage>
</organism>
<reference evidence="1" key="3">
    <citation type="journal article" date="2017" name="Nature">
        <title>Genome sequence of the progenitor of the wheat D genome Aegilops tauschii.</title>
        <authorList>
            <person name="Luo M.C."/>
            <person name="Gu Y.Q."/>
            <person name="Puiu D."/>
            <person name="Wang H."/>
            <person name="Twardziok S.O."/>
            <person name="Deal K.R."/>
            <person name="Huo N."/>
            <person name="Zhu T."/>
            <person name="Wang L."/>
            <person name="Wang Y."/>
            <person name="McGuire P.E."/>
            <person name="Liu S."/>
            <person name="Long H."/>
            <person name="Ramasamy R.K."/>
            <person name="Rodriguez J.C."/>
            <person name="Van S.L."/>
            <person name="Yuan L."/>
            <person name="Wang Z."/>
            <person name="Xia Z."/>
            <person name="Xiao L."/>
            <person name="Anderson O.D."/>
            <person name="Ouyang S."/>
            <person name="Liang Y."/>
            <person name="Zimin A.V."/>
            <person name="Pertea G."/>
            <person name="Qi P."/>
            <person name="Bennetzen J.L."/>
            <person name="Dai X."/>
            <person name="Dawson M.W."/>
            <person name="Muller H.G."/>
            <person name="Kugler K."/>
            <person name="Rivarola-Duarte L."/>
            <person name="Spannagl M."/>
            <person name="Mayer K.F.X."/>
            <person name="Lu F.H."/>
            <person name="Bevan M.W."/>
            <person name="Leroy P."/>
            <person name="Li P."/>
            <person name="You F.M."/>
            <person name="Sun Q."/>
            <person name="Liu Z."/>
            <person name="Lyons E."/>
            <person name="Wicker T."/>
            <person name="Salzberg S.L."/>
            <person name="Devos K.M."/>
            <person name="Dvorak J."/>
        </authorList>
    </citation>
    <scope>NUCLEOTIDE SEQUENCE [LARGE SCALE GENOMIC DNA]</scope>
    <source>
        <strain evidence="1">cv. AL8/78</strain>
    </source>
</reference>
<reference evidence="2" key="2">
    <citation type="journal article" date="2017" name="Nat. Plants">
        <title>The Aegilops tauschii genome reveals multiple impacts of transposons.</title>
        <authorList>
            <person name="Zhao G."/>
            <person name="Zou C."/>
            <person name="Li K."/>
            <person name="Wang K."/>
            <person name="Li T."/>
            <person name="Gao L."/>
            <person name="Zhang X."/>
            <person name="Wang H."/>
            <person name="Yang Z."/>
            <person name="Liu X."/>
            <person name="Jiang W."/>
            <person name="Mao L."/>
            <person name="Kong X."/>
            <person name="Jiao Y."/>
            <person name="Jia J."/>
        </authorList>
    </citation>
    <scope>NUCLEOTIDE SEQUENCE [LARGE SCALE GENOMIC DNA]</scope>
    <source>
        <strain evidence="2">cv. AL8/78</strain>
    </source>
</reference>
<evidence type="ECO:0000313" key="2">
    <source>
        <dbReference type="Proteomes" id="UP000015105"/>
    </source>
</evidence>
<reference evidence="1" key="4">
    <citation type="submission" date="2019-03" db="UniProtKB">
        <authorList>
            <consortium name="EnsemblPlants"/>
        </authorList>
    </citation>
    <scope>IDENTIFICATION</scope>
</reference>
<keyword evidence="2" id="KW-1185">Reference proteome</keyword>
<dbReference type="EnsemblPlants" id="AET1Gv20184300.5">
    <property type="protein sequence ID" value="AET1Gv20184300.5"/>
    <property type="gene ID" value="AET1Gv20184300"/>
</dbReference>
<evidence type="ECO:0000313" key="1">
    <source>
        <dbReference type="EnsemblPlants" id="AET1Gv20184300.5"/>
    </source>
</evidence>
<reference evidence="1" key="5">
    <citation type="journal article" date="2021" name="G3 (Bethesda)">
        <title>Aegilops tauschii genome assembly Aet v5.0 features greater sequence contiguity and improved annotation.</title>
        <authorList>
            <person name="Wang L."/>
            <person name="Zhu T."/>
            <person name="Rodriguez J.C."/>
            <person name="Deal K.R."/>
            <person name="Dubcovsky J."/>
            <person name="McGuire P.E."/>
            <person name="Lux T."/>
            <person name="Spannagl M."/>
            <person name="Mayer K.F.X."/>
            <person name="Baldrich P."/>
            <person name="Meyers B.C."/>
            <person name="Huo N."/>
            <person name="Gu Y.Q."/>
            <person name="Zhou H."/>
            <person name="Devos K.M."/>
            <person name="Bennetzen J.L."/>
            <person name="Unver T."/>
            <person name="Budak H."/>
            <person name="Gulick P.J."/>
            <person name="Galiba G."/>
            <person name="Kalapos B."/>
            <person name="Nelson D.R."/>
            <person name="Li P."/>
            <person name="You F.M."/>
            <person name="Luo M.C."/>
            <person name="Dvorak J."/>
        </authorList>
    </citation>
    <scope>NUCLEOTIDE SEQUENCE [LARGE SCALE GENOMIC DNA]</scope>
    <source>
        <strain evidence="1">cv. AL8/78</strain>
    </source>
</reference>
<dbReference type="Proteomes" id="UP000015105">
    <property type="component" value="Chromosome 1D"/>
</dbReference>
<reference evidence="2" key="1">
    <citation type="journal article" date="2014" name="Science">
        <title>Ancient hybridizations among the ancestral genomes of bread wheat.</title>
        <authorList>
            <consortium name="International Wheat Genome Sequencing Consortium,"/>
            <person name="Marcussen T."/>
            <person name="Sandve S.R."/>
            <person name="Heier L."/>
            <person name="Spannagl M."/>
            <person name="Pfeifer M."/>
            <person name="Jakobsen K.S."/>
            <person name="Wulff B.B."/>
            <person name="Steuernagel B."/>
            <person name="Mayer K.F."/>
            <person name="Olsen O.A."/>
        </authorList>
    </citation>
    <scope>NUCLEOTIDE SEQUENCE [LARGE SCALE GENOMIC DNA]</scope>
    <source>
        <strain evidence="2">cv. AL8/78</strain>
    </source>
</reference>
<dbReference type="AlphaFoldDB" id="A0A452XVH9"/>
<name>A0A452XVH9_AEGTS</name>
<accession>A0A452XVH9</accession>
<proteinExistence type="predicted"/>
<dbReference type="Gramene" id="AET1Gv20184300.5">
    <property type="protein sequence ID" value="AET1Gv20184300.5"/>
    <property type="gene ID" value="AET1Gv20184300"/>
</dbReference>